<proteinExistence type="predicted"/>
<reference evidence="1" key="2">
    <citation type="journal article" date="2015" name="Fish Shellfish Immunol.">
        <title>Early steps in the European eel (Anguilla anguilla)-Vibrio vulnificus interaction in the gills: Role of the RtxA13 toxin.</title>
        <authorList>
            <person name="Callol A."/>
            <person name="Pajuelo D."/>
            <person name="Ebbesson L."/>
            <person name="Teles M."/>
            <person name="MacKenzie S."/>
            <person name="Amaro C."/>
        </authorList>
    </citation>
    <scope>NUCLEOTIDE SEQUENCE</scope>
</reference>
<dbReference type="EMBL" id="GBXM01102573">
    <property type="protein sequence ID" value="JAH06004.1"/>
    <property type="molecule type" value="Transcribed_RNA"/>
</dbReference>
<reference evidence="1" key="1">
    <citation type="submission" date="2014-11" db="EMBL/GenBank/DDBJ databases">
        <authorList>
            <person name="Amaro Gonzalez C."/>
        </authorList>
    </citation>
    <scope>NUCLEOTIDE SEQUENCE</scope>
</reference>
<sequence>MLSSSFLAFKVLSPLKVKQKYSNFPLMNIHEGTCPVTDNGCFRNVGI</sequence>
<accession>A0A0E9PNC0</accession>
<protein>
    <submittedName>
        <fullName evidence="1">Uncharacterized protein</fullName>
    </submittedName>
</protein>
<dbReference type="AlphaFoldDB" id="A0A0E9PNC0"/>
<name>A0A0E9PNC0_ANGAN</name>
<organism evidence="1">
    <name type="scientific">Anguilla anguilla</name>
    <name type="common">European freshwater eel</name>
    <name type="synonym">Muraena anguilla</name>
    <dbReference type="NCBI Taxonomy" id="7936"/>
    <lineage>
        <taxon>Eukaryota</taxon>
        <taxon>Metazoa</taxon>
        <taxon>Chordata</taxon>
        <taxon>Craniata</taxon>
        <taxon>Vertebrata</taxon>
        <taxon>Euteleostomi</taxon>
        <taxon>Actinopterygii</taxon>
        <taxon>Neopterygii</taxon>
        <taxon>Teleostei</taxon>
        <taxon>Anguilliformes</taxon>
        <taxon>Anguillidae</taxon>
        <taxon>Anguilla</taxon>
    </lineage>
</organism>
<evidence type="ECO:0000313" key="1">
    <source>
        <dbReference type="EMBL" id="JAH06004.1"/>
    </source>
</evidence>